<feature type="region of interest" description="Disordered" evidence="1">
    <location>
        <begin position="135"/>
        <end position="159"/>
    </location>
</feature>
<gene>
    <name evidence="3" type="ORF">RHRU231_450105</name>
</gene>
<dbReference type="Proteomes" id="UP000042997">
    <property type="component" value="Unassembled WGS sequence"/>
</dbReference>
<evidence type="ECO:0000256" key="1">
    <source>
        <dbReference type="SAM" id="MobiDB-lite"/>
    </source>
</evidence>
<accession>A0A098BJR6</accession>
<dbReference type="PROSITE" id="PS51674">
    <property type="entry name" value="4FE4S_WBL"/>
    <property type="match status" value="1"/>
</dbReference>
<evidence type="ECO:0000259" key="2">
    <source>
        <dbReference type="PROSITE" id="PS51674"/>
    </source>
</evidence>
<proteinExistence type="predicted"/>
<dbReference type="Pfam" id="PF02467">
    <property type="entry name" value="Whib"/>
    <property type="match status" value="1"/>
</dbReference>
<evidence type="ECO:0000313" key="3">
    <source>
        <dbReference type="EMBL" id="CDZ88938.1"/>
    </source>
</evidence>
<protein>
    <recommendedName>
        <fullName evidence="2">4Fe-4S Wbl-type domain-containing protein</fullName>
    </recommendedName>
</protein>
<dbReference type="RefSeq" id="WP_040272002.1">
    <property type="nucleotide sequence ID" value="NZ_JAPWIU010000061.1"/>
</dbReference>
<dbReference type="AlphaFoldDB" id="A0A098BJR6"/>
<reference evidence="3 4" key="1">
    <citation type="journal article" date="2014" name="Genome Announc.">
        <title>Draft Genome Sequence of Propane- and Butane-Oxidizing Actinobacterium Rhodococcus ruber IEGM 231.</title>
        <authorList>
            <person name="Ivshina I.B."/>
            <person name="Kuyukina M.S."/>
            <person name="Krivoruchko A.V."/>
            <person name="Barbe V."/>
            <person name="Fischer C."/>
        </authorList>
    </citation>
    <scope>NUCLEOTIDE SEQUENCE [LARGE SCALE GENOMIC DNA]</scope>
</reference>
<dbReference type="EMBL" id="CCSD01000056">
    <property type="protein sequence ID" value="CDZ88938.1"/>
    <property type="molecule type" value="Genomic_DNA"/>
</dbReference>
<organism evidence="3 4">
    <name type="scientific">Rhodococcus ruber</name>
    <dbReference type="NCBI Taxonomy" id="1830"/>
    <lineage>
        <taxon>Bacteria</taxon>
        <taxon>Bacillati</taxon>
        <taxon>Actinomycetota</taxon>
        <taxon>Actinomycetes</taxon>
        <taxon>Mycobacteriales</taxon>
        <taxon>Nocardiaceae</taxon>
        <taxon>Rhodococcus</taxon>
    </lineage>
</organism>
<dbReference type="InterPro" id="IPR034768">
    <property type="entry name" value="4FE4S_WBL"/>
</dbReference>
<name>A0A098BJR6_9NOCA</name>
<evidence type="ECO:0000313" key="4">
    <source>
        <dbReference type="Proteomes" id="UP000042997"/>
    </source>
</evidence>
<feature type="domain" description="4Fe-4S Wbl-type" evidence="2">
    <location>
        <begin position="11"/>
        <end position="70"/>
    </location>
</feature>
<sequence>MDREDWQDSAKCSGADTDTYQWDHLGLNPHKQAHALCDGCPVRKECATYALQHQVTDYVYAGIAIPPADQPQTKARQALQAITQPSPKATTPVAPAWDGRRCPEGHALTDDNTYWSTVKSGHRVGTCKTCKRNKVRARRAKQRAANQAANDARLRKATA</sequence>